<proteinExistence type="predicted"/>
<protein>
    <submittedName>
        <fullName evidence="1">Uncharacterized protein</fullName>
    </submittedName>
</protein>
<sequence>MGNIIDKVIGDIEFSIATDQDMLDVEHRNFPFSKERLINDAVEAHMAVVYALSGKREIYFREEYHKLLFNKRRAFERGKKYRDEIMKRIEKEIESLGFDPDAAPMPWFLKPQKGFGYNYIDDKEY</sequence>
<dbReference type="EMBL" id="DQZW01000242">
    <property type="protein sequence ID" value="HDL90270.1"/>
    <property type="molecule type" value="Genomic_DNA"/>
</dbReference>
<accession>A0A7C0WVA3</accession>
<comment type="caution">
    <text evidence="1">The sequence shown here is derived from an EMBL/GenBank/DDBJ whole genome shotgun (WGS) entry which is preliminary data.</text>
</comment>
<reference evidence="1" key="1">
    <citation type="journal article" date="2020" name="mSystems">
        <title>Genome- and Community-Level Interaction Insights into Carbon Utilization and Element Cycling Functions of Hydrothermarchaeota in Hydrothermal Sediment.</title>
        <authorList>
            <person name="Zhou Z."/>
            <person name="Liu Y."/>
            <person name="Xu W."/>
            <person name="Pan J."/>
            <person name="Luo Z.H."/>
            <person name="Li M."/>
        </authorList>
    </citation>
    <scope>NUCLEOTIDE SEQUENCE [LARGE SCALE GENOMIC DNA]</scope>
    <source>
        <strain evidence="1">HyVt-19</strain>
    </source>
</reference>
<name>A0A7C0WVA3_9BACT</name>
<evidence type="ECO:0000313" key="1">
    <source>
        <dbReference type="EMBL" id="HDL90270.1"/>
    </source>
</evidence>
<dbReference type="Proteomes" id="UP000886355">
    <property type="component" value="Unassembled WGS sequence"/>
</dbReference>
<gene>
    <name evidence="1" type="ORF">ENG14_05145</name>
</gene>
<organism evidence="1">
    <name type="scientific">Thermodesulforhabdus norvegica</name>
    <dbReference type="NCBI Taxonomy" id="39841"/>
    <lineage>
        <taxon>Bacteria</taxon>
        <taxon>Pseudomonadati</taxon>
        <taxon>Thermodesulfobacteriota</taxon>
        <taxon>Syntrophobacteria</taxon>
        <taxon>Syntrophobacterales</taxon>
        <taxon>Thermodesulforhabdaceae</taxon>
        <taxon>Thermodesulforhabdus</taxon>
    </lineage>
</organism>
<dbReference type="AlphaFoldDB" id="A0A7C0WVA3"/>